<dbReference type="GO" id="GO:0005524">
    <property type="term" value="F:ATP binding"/>
    <property type="evidence" value="ECO:0007669"/>
    <property type="project" value="UniProtKB-KW"/>
</dbReference>
<dbReference type="InterPro" id="IPR051046">
    <property type="entry name" value="MurCDEF_CellWall_CoF430Synth"/>
</dbReference>
<protein>
    <recommendedName>
        <fullName evidence="4">Mur ligase C-terminal domain-containing protein</fullName>
    </recommendedName>
</protein>
<dbReference type="EMBL" id="QEEX01000001">
    <property type="protein sequence ID" value="PWB96563.1"/>
    <property type="molecule type" value="Genomic_DNA"/>
</dbReference>
<dbReference type="InterPro" id="IPR004101">
    <property type="entry name" value="Mur_ligase_C"/>
</dbReference>
<dbReference type="PANTHER" id="PTHR43024">
    <property type="entry name" value="UDP-N-ACETYLMURAMOYL-TRIPEPTIDE--D-ALANYL-D-ALANINE LIGASE"/>
    <property type="match status" value="1"/>
</dbReference>
<dbReference type="SUPFAM" id="SSF53244">
    <property type="entry name" value="MurD-like peptide ligases, peptide-binding domain"/>
    <property type="match status" value="1"/>
</dbReference>
<feature type="domain" description="Mur ligase C-terminal" evidence="4">
    <location>
        <begin position="174"/>
        <end position="306"/>
    </location>
</feature>
<evidence type="ECO:0000256" key="1">
    <source>
        <dbReference type="ARBA" id="ARBA00022598"/>
    </source>
</evidence>
<keyword evidence="3" id="KW-0067">ATP-binding</keyword>
<reference evidence="6" key="1">
    <citation type="submission" date="2018-04" db="EMBL/GenBank/DDBJ databases">
        <authorList>
            <person name="Liu S."/>
            <person name="Wang Z."/>
            <person name="Li J."/>
        </authorList>
    </citation>
    <scope>NUCLEOTIDE SEQUENCE [LARGE SCALE GENOMIC DNA]</scope>
    <source>
        <strain evidence="6">S1194</strain>
    </source>
</reference>
<evidence type="ECO:0000256" key="2">
    <source>
        <dbReference type="ARBA" id="ARBA00022741"/>
    </source>
</evidence>
<dbReference type="RefSeq" id="WP_108996729.1">
    <property type="nucleotide sequence ID" value="NZ_QEEX01000001.1"/>
</dbReference>
<dbReference type="InterPro" id="IPR036615">
    <property type="entry name" value="Mur_ligase_C_dom_sf"/>
</dbReference>
<dbReference type="Pfam" id="PF02875">
    <property type="entry name" value="Mur_ligase_C"/>
    <property type="match status" value="1"/>
</dbReference>
<comment type="caution">
    <text evidence="5">The sequence shown here is derived from an EMBL/GenBank/DDBJ whole genome shotgun (WGS) entry which is preliminary data.</text>
</comment>
<dbReference type="PANTHER" id="PTHR43024:SF1">
    <property type="entry name" value="UDP-N-ACETYLMURAMOYL-TRIPEPTIDE--D-ALANYL-D-ALANINE LIGASE"/>
    <property type="match status" value="1"/>
</dbReference>
<dbReference type="SUPFAM" id="SSF53623">
    <property type="entry name" value="MurD-like peptide ligases, catalytic domain"/>
    <property type="match status" value="1"/>
</dbReference>
<proteinExistence type="predicted"/>
<dbReference type="InterPro" id="IPR036565">
    <property type="entry name" value="Mur-like_cat_sf"/>
</dbReference>
<keyword evidence="1" id="KW-0436">Ligase</keyword>
<dbReference type="AlphaFoldDB" id="A0A2U1SYE4"/>
<keyword evidence="6" id="KW-1185">Reference proteome</keyword>
<evidence type="ECO:0000313" key="5">
    <source>
        <dbReference type="EMBL" id="PWB96563.1"/>
    </source>
</evidence>
<name>A0A2U1SYE4_9MICO</name>
<sequence length="330" mass="34481">MSIFSPANITVIGVVGRSSTSRMLAAVATAVPDAVWPDTAIILSQGSSRGQNGTDSLAWGEALARVGNDGVVVVPATETRMRDAAMMTGATVLSFGSDPRADVKIVDVVAASTGTTFELELGSSRYQVALQMLGEHLAEDAMAVLTAASAAGIDVDVAISALEELESVGPSTMHPITRADGVMLIDDTVSMHPSSVTSALKTLAMIGTEGRRTVAVLGQLDLDNAAGMTVAEESEYRREAHDRIGRIVVRLNIKRLIVIGDEARHIHNAAGLEGSWNGESVLVGSVEEAYDLLRDSLATGDAVLVKYASRPDAASTLVSRLEQSAQVTTP</sequence>
<keyword evidence="2" id="KW-0547">Nucleotide-binding</keyword>
<evidence type="ECO:0000259" key="4">
    <source>
        <dbReference type="Pfam" id="PF02875"/>
    </source>
</evidence>
<gene>
    <name evidence="5" type="ORF">DF220_00945</name>
</gene>
<dbReference type="GO" id="GO:0016881">
    <property type="term" value="F:acid-amino acid ligase activity"/>
    <property type="evidence" value="ECO:0007669"/>
    <property type="project" value="InterPro"/>
</dbReference>
<evidence type="ECO:0000256" key="3">
    <source>
        <dbReference type="ARBA" id="ARBA00022840"/>
    </source>
</evidence>
<evidence type="ECO:0000313" key="6">
    <source>
        <dbReference type="Proteomes" id="UP000244978"/>
    </source>
</evidence>
<organism evidence="5 6">
    <name type="scientific">Homoserinimonas hongtaonis</name>
    <dbReference type="NCBI Taxonomy" id="2079791"/>
    <lineage>
        <taxon>Bacteria</taxon>
        <taxon>Bacillati</taxon>
        <taxon>Actinomycetota</taxon>
        <taxon>Actinomycetes</taxon>
        <taxon>Micrococcales</taxon>
        <taxon>Microbacteriaceae</taxon>
        <taxon>Homoserinimonas</taxon>
    </lineage>
</organism>
<dbReference type="Gene3D" id="3.90.190.20">
    <property type="entry name" value="Mur ligase, C-terminal domain"/>
    <property type="match status" value="1"/>
</dbReference>
<accession>A0A2U1SYE4</accession>
<dbReference type="Proteomes" id="UP000244978">
    <property type="component" value="Unassembled WGS sequence"/>
</dbReference>
<dbReference type="Gene3D" id="3.40.1190.10">
    <property type="entry name" value="Mur-like, catalytic domain"/>
    <property type="match status" value="1"/>
</dbReference>